<evidence type="ECO:0000256" key="2">
    <source>
        <dbReference type="SAM" id="SignalP"/>
    </source>
</evidence>
<evidence type="ECO:0000313" key="4">
    <source>
        <dbReference type="Proteomes" id="UP000242474"/>
    </source>
</evidence>
<accession>A0A2G5B0U9</accession>
<evidence type="ECO:0008006" key="5">
    <source>
        <dbReference type="Google" id="ProtNLM"/>
    </source>
</evidence>
<dbReference type="AlphaFoldDB" id="A0A2G5B0U9"/>
<reference evidence="3 4" key="1">
    <citation type="journal article" date="2015" name="Genome Biol. Evol.">
        <title>Phylogenomic analyses indicate that early fungi evolved digesting cell walls of algal ancestors of land plants.</title>
        <authorList>
            <person name="Chang Y."/>
            <person name="Wang S."/>
            <person name="Sekimoto S."/>
            <person name="Aerts A.L."/>
            <person name="Choi C."/>
            <person name="Clum A."/>
            <person name="LaButti K.M."/>
            <person name="Lindquist E.A."/>
            <person name="Yee Ngan C."/>
            <person name="Ohm R.A."/>
            <person name="Salamov A.A."/>
            <person name="Grigoriev I.V."/>
            <person name="Spatafora J.W."/>
            <person name="Berbee M.L."/>
        </authorList>
    </citation>
    <scope>NUCLEOTIDE SEQUENCE [LARGE SCALE GENOMIC DNA]</scope>
    <source>
        <strain evidence="3 4">NRRL 1564</strain>
    </source>
</reference>
<gene>
    <name evidence="3" type="ORF">COEREDRAFT_90130</name>
</gene>
<evidence type="ECO:0000256" key="1">
    <source>
        <dbReference type="SAM" id="MobiDB-lite"/>
    </source>
</evidence>
<feature type="chain" id="PRO_5013566006" description="Extracellular membrane protein CFEM domain-containing protein" evidence="2">
    <location>
        <begin position="16"/>
        <end position="180"/>
    </location>
</feature>
<dbReference type="EMBL" id="KZ303605">
    <property type="protein sequence ID" value="PIA12645.1"/>
    <property type="molecule type" value="Genomic_DNA"/>
</dbReference>
<proteinExistence type="predicted"/>
<sequence length="180" mass="18159">MKLAVIASLAAAALAQKSSSSLSAYEKCLEDTCADNKNDVSCQAACLGNPNPNPSMISEANECYLGCDGLDYQAAIDCHTKCNLIYNPTGSVITGHPPAATHSSDKASDTSNSDNDAEDSGASDSDSSEDTKDSDDTTDTEDSKDSDGSGNDGEDTDTGAASALTASLAVAAAVAVAALF</sequence>
<feature type="signal peptide" evidence="2">
    <location>
        <begin position="1"/>
        <end position="15"/>
    </location>
</feature>
<keyword evidence="2" id="KW-0732">Signal</keyword>
<organism evidence="3 4">
    <name type="scientific">Coemansia reversa (strain ATCC 12441 / NRRL 1564)</name>
    <dbReference type="NCBI Taxonomy" id="763665"/>
    <lineage>
        <taxon>Eukaryota</taxon>
        <taxon>Fungi</taxon>
        <taxon>Fungi incertae sedis</taxon>
        <taxon>Zoopagomycota</taxon>
        <taxon>Kickxellomycotina</taxon>
        <taxon>Kickxellomycetes</taxon>
        <taxon>Kickxellales</taxon>
        <taxon>Kickxellaceae</taxon>
        <taxon>Coemansia</taxon>
    </lineage>
</organism>
<feature type="compositionally biased region" description="Acidic residues" evidence="1">
    <location>
        <begin position="115"/>
        <end position="128"/>
    </location>
</feature>
<dbReference type="Proteomes" id="UP000242474">
    <property type="component" value="Unassembled WGS sequence"/>
</dbReference>
<keyword evidence="4" id="KW-1185">Reference proteome</keyword>
<feature type="region of interest" description="Disordered" evidence="1">
    <location>
        <begin position="96"/>
        <end position="159"/>
    </location>
</feature>
<evidence type="ECO:0000313" key="3">
    <source>
        <dbReference type="EMBL" id="PIA12645.1"/>
    </source>
</evidence>
<feature type="compositionally biased region" description="Basic and acidic residues" evidence="1">
    <location>
        <begin position="129"/>
        <end position="147"/>
    </location>
</feature>
<dbReference type="OrthoDB" id="5597238at2759"/>
<name>A0A2G5B0U9_COERN</name>
<protein>
    <recommendedName>
        <fullName evidence="5">Extracellular membrane protein CFEM domain-containing protein</fullName>
    </recommendedName>
</protein>